<feature type="non-terminal residue" evidence="3">
    <location>
        <position position="1"/>
    </location>
</feature>
<keyword evidence="1" id="KW-0812">Transmembrane</keyword>
<comment type="caution">
    <text evidence="3">The sequence shown here is derived from an EMBL/GenBank/DDBJ whole genome shotgun (WGS) entry which is preliminary data.</text>
</comment>
<dbReference type="SUPFAM" id="SSF103481">
    <property type="entry name" value="Multidrug resistance efflux transporter EmrE"/>
    <property type="match status" value="1"/>
</dbReference>
<feature type="domain" description="EamA" evidence="2">
    <location>
        <begin position="2"/>
        <end position="43"/>
    </location>
</feature>
<feature type="transmembrane region" description="Helical" evidence="1">
    <location>
        <begin position="29"/>
        <end position="46"/>
    </location>
</feature>
<dbReference type="Pfam" id="PF00892">
    <property type="entry name" value="EamA"/>
    <property type="match status" value="1"/>
</dbReference>
<dbReference type="GO" id="GO:0016020">
    <property type="term" value="C:membrane"/>
    <property type="evidence" value="ECO:0007669"/>
    <property type="project" value="InterPro"/>
</dbReference>
<dbReference type="Proteomes" id="UP000885744">
    <property type="component" value="Unassembled WGS sequence"/>
</dbReference>
<gene>
    <name evidence="3" type="ORF">ENI09_01175</name>
</gene>
<evidence type="ECO:0000313" key="3">
    <source>
        <dbReference type="EMBL" id="HEB14007.1"/>
    </source>
</evidence>
<keyword evidence="1" id="KW-1133">Transmembrane helix</keyword>
<proteinExistence type="predicted"/>
<accession>A0A7C1P061</accession>
<dbReference type="AlphaFoldDB" id="A0A7C1P061"/>
<evidence type="ECO:0000259" key="2">
    <source>
        <dbReference type="Pfam" id="PF00892"/>
    </source>
</evidence>
<evidence type="ECO:0000256" key="1">
    <source>
        <dbReference type="SAM" id="Phobius"/>
    </source>
</evidence>
<dbReference type="Gene3D" id="1.10.3730.20">
    <property type="match status" value="1"/>
</dbReference>
<organism evidence="3">
    <name type="scientific">candidate division WWE3 bacterium</name>
    <dbReference type="NCBI Taxonomy" id="2053526"/>
    <lineage>
        <taxon>Bacteria</taxon>
        <taxon>Katanobacteria</taxon>
    </lineage>
</organism>
<dbReference type="EMBL" id="DRHH01000048">
    <property type="protein sequence ID" value="HEB14007.1"/>
    <property type="molecule type" value="Genomic_DNA"/>
</dbReference>
<dbReference type="InterPro" id="IPR037185">
    <property type="entry name" value="EmrE-like"/>
</dbReference>
<reference evidence="3" key="1">
    <citation type="journal article" date="2020" name="mSystems">
        <title>Genome- and Community-Level Interaction Insights into Carbon Utilization and Element Cycling Functions of Hydrothermarchaeota in Hydrothermal Sediment.</title>
        <authorList>
            <person name="Zhou Z."/>
            <person name="Liu Y."/>
            <person name="Xu W."/>
            <person name="Pan J."/>
            <person name="Luo Z.H."/>
            <person name="Li M."/>
        </authorList>
    </citation>
    <scope>NUCLEOTIDE SEQUENCE [LARGE SCALE GENOMIC DNA]</scope>
    <source>
        <strain evidence="3">HyVt-365</strain>
    </source>
</reference>
<keyword evidence="1" id="KW-0472">Membrane</keyword>
<sequence length="56" mass="6176">EAALFLYLEPVFAAPLAYLWLGESITPTFIIGAAVIAAGVILTEYRPPRVAHLRHR</sequence>
<protein>
    <submittedName>
        <fullName evidence="3">EamA family transporter</fullName>
    </submittedName>
</protein>
<dbReference type="InterPro" id="IPR000620">
    <property type="entry name" value="EamA_dom"/>
</dbReference>
<name>A0A7C1P061_UNCKA</name>